<keyword evidence="2 3" id="KW-0040">ANK repeat</keyword>
<organism evidence="5 6">
    <name type="scientific">Rhynchosporium agropyri</name>
    <dbReference type="NCBI Taxonomy" id="914238"/>
    <lineage>
        <taxon>Eukaryota</taxon>
        <taxon>Fungi</taxon>
        <taxon>Dikarya</taxon>
        <taxon>Ascomycota</taxon>
        <taxon>Pezizomycotina</taxon>
        <taxon>Leotiomycetes</taxon>
        <taxon>Helotiales</taxon>
        <taxon>Ploettnerulaceae</taxon>
        <taxon>Rhynchosporium</taxon>
    </lineage>
</organism>
<dbReference type="Pfam" id="PF12796">
    <property type="entry name" value="Ank_2"/>
    <property type="match status" value="1"/>
</dbReference>
<dbReference type="SUPFAM" id="SSF48403">
    <property type="entry name" value="Ankyrin repeat"/>
    <property type="match status" value="1"/>
</dbReference>
<dbReference type="Pfam" id="PF24120">
    <property type="entry name" value="SsdA_C"/>
    <property type="match status" value="1"/>
</dbReference>
<keyword evidence="1" id="KW-0677">Repeat</keyword>
<feature type="domain" description="Single-strand DNA deaminase toxin A-like C-terminal" evidence="4">
    <location>
        <begin position="347"/>
        <end position="408"/>
    </location>
</feature>
<feature type="repeat" description="ANK" evidence="3">
    <location>
        <begin position="167"/>
        <end position="199"/>
    </location>
</feature>
<evidence type="ECO:0000256" key="3">
    <source>
        <dbReference type="PROSITE-ProRule" id="PRU00023"/>
    </source>
</evidence>
<dbReference type="PANTHER" id="PTHR24173">
    <property type="entry name" value="ANKYRIN REPEAT CONTAINING"/>
    <property type="match status" value="1"/>
</dbReference>
<dbReference type="InterPro" id="IPR002110">
    <property type="entry name" value="Ankyrin_rpt"/>
</dbReference>
<evidence type="ECO:0000256" key="1">
    <source>
        <dbReference type="ARBA" id="ARBA00022737"/>
    </source>
</evidence>
<evidence type="ECO:0000313" key="6">
    <source>
        <dbReference type="Proteomes" id="UP000178912"/>
    </source>
</evidence>
<protein>
    <recommendedName>
        <fullName evidence="4">Single-strand DNA deaminase toxin A-like C-terminal domain-containing protein</fullName>
    </recommendedName>
</protein>
<keyword evidence="6" id="KW-1185">Reference proteome</keyword>
<dbReference type="Gene3D" id="1.25.40.20">
    <property type="entry name" value="Ankyrin repeat-containing domain"/>
    <property type="match status" value="1"/>
</dbReference>
<dbReference type="EMBL" id="FJUX01000012">
    <property type="protein sequence ID" value="CZS92379.1"/>
    <property type="molecule type" value="Genomic_DNA"/>
</dbReference>
<name>A0A1E1K2T8_9HELO</name>
<dbReference type="PROSITE" id="PS50297">
    <property type="entry name" value="ANK_REP_REGION"/>
    <property type="match status" value="1"/>
</dbReference>
<feature type="repeat" description="ANK" evidence="3">
    <location>
        <begin position="200"/>
        <end position="232"/>
    </location>
</feature>
<dbReference type="InterPro" id="IPR036770">
    <property type="entry name" value="Ankyrin_rpt-contain_sf"/>
</dbReference>
<gene>
    <name evidence="5" type="ORF">RAG0_02796</name>
</gene>
<evidence type="ECO:0000313" key="5">
    <source>
        <dbReference type="EMBL" id="CZS92379.1"/>
    </source>
</evidence>
<evidence type="ECO:0000256" key="2">
    <source>
        <dbReference type="ARBA" id="ARBA00023043"/>
    </source>
</evidence>
<dbReference type="AlphaFoldDB" id="A0A1E1K2T8"/>
<sequence>MKKNIASAKNIPAAFVLNWTTARVEIICPFASCDEKVHGHGYTPPSENYLNTREAHCYRQLRYRLLFPYEDDPLVRDFGFLLDRQNLKRRTIANGLEDPRIDEAEERLSTLLHETRLSNSSHNYSLDSKDVRQFLSDCVNDEYLSCKHQLETSKQLEVLVKGKDSCSGKTALSFVSEEGHLEIAKLLCEHGAELESVDNNGRTPVMLAILHGRGQNALHLARLGASLFVKDKAGTTLIQTAKTAFQKLSEWEWAKAKTPIYGSEMGSSEAMEQVDIRNRALKDIKERKEGLNPYGKVDDSFCIIQRNKLHRPRVSLSKVLFETDMDKERKTFAFLDRGRPFESIQAAAVSGYTAGTVGDSDGCLNRDLWTSTVMKYCRAIGHELAQIDQYGRPVPEIFHASHAEKQLMAYFLWMHTTMDRNFEESNDEGELWGSSDELRELYKSKPDVASLKKDIYVSREPCDDCKRFQQRVLAEEGVCFNFLFIKPIAV</sequence>
<reference evidence="6" key="1">
    <citation type="submission" date="2016-03" db="EMBL/GenBank/DDBJ databases">
        <authorList>
            <person name="Guldener U."/>
        </authorList>
    </citation>
    <scope>NUCLEOTIDE SEQUENCE [LARGE SCALE GENOMIC DNA]</scope>
    <source>
        <strain evidence="6">04CH-RAC-A.6.1</strain>
    </source>
</reference>
<dbReference type="SMART" id="SM00248">
    <property type="entry name" value="ANK"/>
    <property type="match status" value="2"/>
</dbReference>
<dbReference type="PANTHER" id="PTHR24173:SF74">
    <property type="entry name" value="ANKYRIN REPEAT DOMAIN-CONTAINING PROTEIN 16"/>
    <property type="match status" value="1"/>
</dbReference>
<dbReference type="InterPro" id="IPR057517">
    <property type="entry name" value="SsdA-like_C"/>
</dbReference>
<proteinExistence type="predicted"/>
<evidence type="ECO:0000259" key="4">
    <source>
        <dbReference type="Pfam" id="PF24120"/>
    </source>
</evidence>
<dbReference type="Proteomes" id="UP000178912">
    <property type="component" value="Unassembled WGS sequence"/>
</dbReference>
<dbReference type="OrthoDB" id="341259at2759"/>
<dbReference type="PROSITE" id="PS50088">
    <property type="entry name" value="ANK_REPEAT"/>
    <property type="match status" value="2"/>
</dbReference>
<accession>A0A1E1K2T8</accession>